<dbReference type="Proteomes" id="UP000006852">
    <property type="component" value="Chromosome"/>
</dbReference>
<evidence type="ECO:0000313" key="3">
    <source>
        <dbReference type="Proteomes" id="UP000006852"/>
    </source>
</evidence>
<dbReference type="GeneID" id="302998903"/>
<feature type="chain" id="PRO_5003284065" description="OstA family protein" evidence="1">
    <location>
        <begin position="20"/>
        <end position="515"/>
    </location>
</feature>
<protein>
    <recommendedName>
        <fullName evidence="4">OstA family protein</fullName>
    </recommendedName>
</protein>
<dbReference type="AlphaFoldDB" id="F2NT59"/>
<dbReference type="KEGG" id="tsu:Tresu_1759"/>
<keyword evidence="1" id="KW-0732">Signal</keyword>
<dbReference type="OrthoDB" id="594021at2"/>
<keyword evidence="3" id="KW-1185">Reference proteome</keyword>
<evidence type="ECO:0000313" key="2">
    <source>
        <dbReference type="EMBL" id="AEB14650.1"/>
    </source>
</evidence>
<sequence>MKKRIAVLAAITLAIEVLTAETLPNGQDAPLLKMTNDEDGNKTAVLAQSFAVETKYGNLTAPATSKVVFYENGNVKSMQLEEAQEIETEAGKFTVNTRAEFYENGNIKLTFLEGTQQLETKAGTFKITATPSSGAALAKDKPLTFYENGTVKSAYLYGSSAPGERTATAKTLDGEMEIRTRNFITFYESGNLESAVPADGSTAEFLTKLKANAKFNSGSLLTFYESGKPKSFTPSSSLKHQLGFSTKARSEVVISEDGKIISCIPDRASTLKLDKQYWHLSPSMPFKNFEDNFPEEMTIDMTDNHFLFGSEQAGIYFDLEEGTPIMQGKTGKRPESDESARSVPYGVITLKFFSTKTLKSAVSRNPFVIKVGANGISTTNVEFNENFSLKKILLSPYAEAPMETTTVQISTAENPDVKVARKKYTSCILQKIYFTNGRIGCAIGSYSQVLQGNSKYYRPLSCIILFENGKIKDVVAKGAESLNVASELIFDDSGNPVAYTSKDNLGNERTFEIKK</sequence>
<gene>
    <name evidence="2" type="ordered locus">Tresu_1759</name>
</gene>
<reference evidence="3" key="2">
    <citation type="submission" date="2011-04" db="EMBL/GenBank/DDBJ databases">
        <title>The complete genome of chromosome of Treponema succinifaciens DSM 2489.</title>
        <authorList>
            <person name="Lucas S."/>
            <person name="Copeland A."/>
            <person name="Lapidus A."/>
            <person name="Bruce D."/>
            <person name="Goodwin L."/>
            <person name="Pitluck S."/>
            <person name="Peters L."/>
            <person name="Kyrpides N."/>
            <person name="Mavromatis K."/>
            <person name="Ivanova N."/>
            <person name="Ovchinnikova G."/>
            <person name="Teshima H."/>
            <person name="Detter J.C."/>
            <person name="Tapia R."/>
            <person name="Han C."/>
            <person name="Land M."/>
            <person name="Hauser L."/>
            <person name="Markowitz V."/>
            <person name="Cheng J.-F."/>
            <person name="Hugenholtz P."/>
            <person name="Woyke T."/>
            <person name="Wu D."/>
            <person name="Gronow S."/>
            <person name="Wellnitz S."/>
            <person name="Brambilla E."/>
            <person name="Klenk H.-P."/>
            <person name="Eisen J.A."/>
        </authorList>
    </citation>
    <scope>NUCLEOTIDE SEQUENCE [LARGE SCALE GENOMIC DNA]</scope>
    <source>
        <strain evidence="3">ATCC 33096 / DSM 2489 / 6091</strain>
    </source>
</reference>
<dbReference type="STRING" id="869209.Tresu_1759"/>
<proteinExistence type="predicted"/>
<dbReference type="HOGENOM" id="CLU_528849_0_0_12"/>
<evidence type="ECO:0000256" key="1">
    <source>
        <dbReference type="SAM" id="SignalP"/>
    </source>
</evidence>
<name>F2NT59_TRES6</name>
<dbReference type="EMBL" id="CP002631">
    <property type="protein sequence ID" value="AEB14650.1"/>
    <property type="molecule type" value="Genomic_DNA"/>
</dbReference>
<reference evidence="2 3" key="1">
    <citation type="journal article" date="2011" name="Stand. Genomic Sci.">
        <title>Complete genome sequence of Treponema succinifaciens type strain (6091).</title>
        <authorList>
            <person name="Han C."/>
            <person name="Gronow S."/>
            <person name="Teshima H."/>
            <person name="Lapidus A."/>
            <person name="Nolan M."/>
            <person name="Lucas S."/>
            <person name="Hammon N."/>
            <person name="Deshpande S."/>
            <person name="Cheng J.F."/>
            <person name="Zeytun A."/>
            <person name="Tapia R."/>
            <person name="Goodwin L."/>
            <person name="Pitluck S."/>
            <person name="Liolios K."/>
            <person name="Pagani I."/>
            <person name="Ivanova N."/>
            <person name="Mavromatis K."/>
            <person name="Mikhailova N."/>
            <person name="Huntemann M."/>
            <person name="Pati A."/>
            <person name="Chen A."/>
            <person name="Palaniappan K."/>
            <person name="Land M."/>
            <person name="Hauser L."/>
            <person name="Brambilla E.M."/>
            <person name="Rohde M."/>
            <person name="Goker M."/>
            <person name="Woyke T."/>
            <person name="Bristow J."/>
            <person name="Eisen J.A."/>
            <person name="Markowitz V."/>
            <person name="Hugenholtz P."/>
            <person name="Kyrpides N.C."/>
            <person name="Klenk H.P."/>
            <person name="Detter J.C."/>
        </authorList>
    </citation>
    <scope>NUCLEOTIDE SEQUENCE [LARGE SCALE GENOMIC DNA]</scope>
    <source>
        <strain evidence="3">ATCC 33096 / DSM 2489 / 6091</strain>
    </source>
</reference>
<accession>F2NT59</accession>
<organism evidence="2 3">
    <name type="scientific">Treponema succinifaciens (strain ATCC 33096 / DSM 2489 / 6091)</name>
    <dbReference type="NCBI Taxonomy" id="869209"/>
    <lineage>
        <taxon>Bacteria</taxon>
        <taxon>Pseudomonadati</taxon>
        <taxon>Spirochaetota</taxon>
        <taxon>Spirochaetia</taxon>
        <taxon>Spirochaetales</taxon>
        <taxon>Treponemataceae</taxon>
        <taxon>Treponema</taxon>
    </lineage>
</organism>
<feature type="signal peptide" evidence="1">
    <location>
        <begin position="1"/>
        <end position="19"/>
    </location>
</feature>
<dbReference type="RefSeq" id="WP_013701931.1">
    <property type="nucleotide sequence ID" value="NC_015385.1"/>
</dbReference>
<evidence type="ECO:0008006" key="4">
    <source>
        <dbReference type="Google" id="ProtNLM"/>
    </source>
</evidence>